<dbReference type="GO" id="GO:0004521">
    <property type="term" value="F:RNA endonuclease activity"/>
    <property type="evidence" value="ECO:0007669"/>
    <property type="project" value="InterPro"/>
</dbReference>
<feature type="domain" description="Endoribonuclease YicC-like C-terminal" evidence="7">
    <location>
        <begin position="177"/>
        <end position="291"/>
    </location>
</feature>
<reference evidence="8" key="1">
    <citation type="submission" date="2020-10" db="EMBL/GenBank/DDBJ databases">
        <title>Connecting structure to function with the recovery of over 1000 high-quality activated sludge metagenome-assembled genomes encoding full-length rRNA genes using long-read sequencing.</title>
        <authorList>
            <person name="Singleton C.M."/>
            <person name="Petriglieri F."/>
            <person name="Kristensen J.M."/>
            <person name="Kirkegaard R.H."/>
            <person name="Michaelsen T.Y."/>
            <person name="Andersen M.H."/>
            <person name="Karst S.M."/>
            <person name="Dueholm M.S."/>
            <person name="Nielsen P.H."/>
            <person name="Albertsen M."/>
        </authorList>
    </citation>
    <scope>NUCLEOTIDE SEQUENCE</scope>
    <source>
        <strain evidence="8">Skiv_18-Q3-R9-52_MAXAC.067</strain>
    </source>
</reference>
<keyword evidence="4" id="KW-0378">Hydrolase</keyword>
<keyword evidence="3" id="KW-0255">Endonuclease</keyword>
<comment type="similarity">
    <text evidence="5">Belongs to the YicC/YloC family.</text>
</comment>
<evidence type="ECO:0000256" key="4">
    <source>
        <dbReference type="ARBA" id="ARBA00022801"/>
    </source>
</evidence>
<dbReference type="GO" id="GO:0016787">
    <property type="term" value="F:hydrolase activity"/>
    <property type="evidence" value="ECO:0007669"/>
    <property type="project" value="UniProtKB-KW"/>
</dbReference>
<evidence type="ECO:0000256" key="1">
    <source>
        <dbReference type="ARBA" id="ARBA00001968"/>
    </source>
</evidence>
<dbReference type="PANTHER" id="PTHR30636:SF3">
    <property type="entry name" value="UPF0701 PROTEIN YICC"/>
    <property type="match status" value="1"/>
</dbReference>
<evidence type="ECO:0000256" key="2">
    <source>
        <dbReference type="ARBA" id="ARBA00022722"/>
    </source>
</evidence>
<accession>A0A9D7XLE5</accession>
<dbReference type="AlphaFoldDB" id="A0A9D7XLE5"/>
<dbReference type="EMBL" id="JADKIO010000006">
    <property type="protein sequence ID" value="MBK9796430.1"/>
    <property type="molecule type" value="Genomic_DNA"/>
</dbReference>
<evidence type="ECO:0000259" key="6">
    <source>
        <dbReference type="Pfam" id="PF03755"/>
    </source>
</evidence>
<dbReference type="InterPro" id="IPR005229">
    <property type="entry name" value="YicC/YloC-like"/>
</dbReference>
<evidence type="ECO:0000313" key="9">
    <source>
        <dbReference type="Proteomes" id="UP000886657"/>
    </source>
</evidence>
<dbReference type="Pfam" id="PF03755">
    <property type="entry name" value="YicC-like_N"/>
    <property type="match status" value="1"/>
</dbReference>
<organism evidence="8 9">
    <name type="scientific">Candidatus Geothrix skivensis</name>
    <dbReference type="NCBI Taxonomy" id="2954439"/>
    <lineage>
        <taxon>Bacteria</taxon>
        <taxon>Pseudomonadati</taxon>
        <taxon>Acidobacteriota</taxon>
        <taxon>Holophagae</taxon>
        <taxon>Holophagales</taxon>
        <taxon>Holophagaceae</taxon>
        <taxon>Geothrix</taxon>
    </lineage>
</organism>
<evidence type="ECO:0000259" key="7">
    <source>
        <dbReference type="Pfam" id="PF08340"/>
    </source>
</evidence>
<dbReference type="Proteomes" id="UP000886657">
    <property type="component" value="Unassembled WGS sequence"/>
</dbReference>
<feature type="domain" description="Endoribonuclease YicC-like N-terminal" evidence="6">
    <location>
        <begin position="1"/>
        <end position="151"/>
    </location>
</feature>
<gene>
    <name evidence="8" type="ORF">IPP58_08010</name>
</gene>
<evidence type="ECO:0000313" key="8">
    <source>
        <dbReference type="EMBL" id="MBK9796430.1"/>
    </source>
</evidence>
<comment type="cofactor">
    <cofactor evidence="1">
        <name>a divalent metal cation</name>
        <dbReference type="ChEBI" id="CHEBI:60240"/>
    </cofactor>
</comment>
<name>A0A9D7XLE5_9BACT</name>
<evidence type="ECO:0000256" key="3">
    <source>
        <dbReference type="ARBA" id="ARBA00022759"/>
    </source>
</evidence>
<protein>
    <submittedName>
        <fullName evidence="8">DUF1732 domain-containing protein</fullName>
    </submittedName>
</protein>
<comment type="caution">
    <text evidence="8">The sequence shown here is derived from an EMBL/GenBank/DDBJ whole genome shotgun (WGS) entry which is preliminary data.</text>
</comment>
<sequence length="291" mass="32701">MRSMTAFAEIVRPLQAGQLRLTLRSVNSKSLDLSLRLPPALFPLEAGIRVQVREAAQRGKLDLTIEVQDEPSLEPRMNRALLRSVAKGWQEDAEWLHLPPLTAEAFFRLPGAFQSPASDLGQRMEAPVREAVQALLETWNEGRTREADRLRPFFEDGLARLEALRERLQAEAASQSAELPGLYQQRIEQILEEARLAGQLPAERLLAEAGVLAERQDVREELTRLAAHLDDFAERLAKGRLEGKAVDVWCQEVLRELNTTGSKCKRIAMTRAVMEAKGTLDQIREQAANLE</sequence>
<dbReference type="InterPro" id="IPR013527">
    <property type="entry name" value="YicC-like_N"/>
</dbReference>
<keyword evidence="2" id="KW-0540">Nuclease</keyword>
<dbReference type="PANTHER" id="PTHR30636">
    <property type="entry name" value="UPF0701 PROTEIN YICC"/>
    <property type="match status" value="1"/>
</dbReference>
<dbReference type="Pfam" id="PF08340">
    <property type="entry name" value="YicC-like_C"/>
    <property type="match status" value="1"/>
</dbReference>
<proteinExistence type="inferred from homology"/>
<dbReference type="InterPro" id="IPR013551">
    <property type="entry name" value="YicC-like_C"/>
</dbReference>
<evidence type="ECO:0000256" key="5">
    <source>
        <dbReference type="ARBA" id="ARBA00035648"/>
    </source>
</evidence>